<dbReference type="SUPFAM" id="SSF46894">
    <property type="entry name" value="C-terminal effector domain of the bipartite response regulators"/>
    <property type="match status" value="1"/>
</dbReference>
<evidence type="ECO:0000313" key="6">
    <source>
        <dbReference type="Proteomes" id="UP000829194"/>
    </source>
</evidence>
<keyword evidence="3" id="KW-0804">Transcription</keyword>
<organism evidence="5 6">
    <name type="scientific">Lysobacter gummosus</name>
    <dbReference type="NCBI Taxonomy" id="262324"/>
    <lineage>
        <taxon>Bacteria</taxon>
        <taxon>Pseudomonadati</taxon>
        <taxon>Pseudomonadota</taxon>
        <taxon>Gammaproteobacteria</taxon>
        <taxon>Lysobacterales</taxon>
        <taxon>Lysobacteraceae</taxon>
        <taxon>Lysobacter</taxon>
    </lineage>
</organism>
<keyword evidence="1" id="KW-0805">Transcription regulation</keyword>
<proteinExistence type="predicted"/>
<dbReference type="Pfam" id="PF00196">
    <property type="entry name" value="GerE"/>
    <property type="match status" value="1"/>
</dbReference>
<dbReference type="PROSITE" id="PS50043">
    <property type="entry name" value="HTH_LUXR_2"/>
    <property type="match status" value="1"/>
</dbReference>
<dbReference type="InterPro" id="IPR016032">
    <property type="entry name" value="Sig_transdc_resp-reg_C-effctor"/>
</dbReference>
<accession>A0ABY3XIQ2</accession>
<evidence type="ECO:0000256" key="2">
    <source>
        <dbReference type="ARBA" id="ARBA00023125"/>
    </source>
</evidence>
<evidence type="ECO:0000313" key="5">
    <source>
        <dbReference type="EMBL" id="UNP31481.1"/>
    </source>
</evidence>
<keyword evidence="2" id="KW-0238">DNA-binding</keyword>
<feature type="domain" description="HTH luxR-type" evidence="4">
    <location>
        <begin position="21"/>
        <end position="86"/>
    </location>
</feature>
<dbReference type="InterPro" id="IPR036388">
    <property type="entry name" value="WH-like_DNA-bd_sf"/>
</dbReference>
<dbReference type="PRINTS" id="PR00038">
    <property type="entry name" value="HTHLUXR"/>
</dbReference>
<name>A0ABY3XIQ2_9GAMM</name>
<dbReference type="Proteomes" id="UP000829194">
    <property type="component" value="Chromosome"/>
</dbReference>
<reference evidence="5 6" key="1">
    <citation type="submission" date="2022-03" db="EMBL/GenBank/DDBJ databases">
        <title>Complete genome sequence of Lysobacter capsici VKM B-2533 and Lysobacter gummosus 10.1.1, promising sources of lytic agents.</title>
        <authorList>
            <person name="Tarlachkov S.V."/>
            <person name="Kudryakova I.V."/>
            <person name="Afoshin A.S."/>
            <person name="Leontyevskaya E.A."/>
            <person name="Leontyevskaya N.V."/>
        </authorList>
    </citation>
    <scope>NUCLEOTIDE SEQUENCE [LARGE SCALE GENOMIC DNA]</scope>
    <source>
        <strain evidence="5 6">10.1.1</strain>
    </source>
</reference>
<dbReference type="RefSeq" id="WP_083512421.1">
    <property type="nucleotide sequence ID" value="NZ_CP011131.1"/>
</dbReference>
<keyword evidence="6" id="KW-1185">Reference proteome</keyword>
<sequence>MSPASAHRPDTVRDDLLREVARTTYCLLSPMEQSVLVAAARGAEDKQIAASLECSISTVRTLWQRIYHKTGLTSRRKLIAKIWSEALRSVGGVVV</sequence>
<dbReference type="Gene3D" id="1.10.10.10">
    <property type="entry name" value="Winged helix-like DNA-binding domain superfamily/Winged helix DNA-binding domain"/>
    <property type="match status" value="1"/>
</dbReference>
<dbReference type="PANTHER" id="PTHR44688">
    <property type="entry name" value="DNA-BINDING TRANSCRIPTIONAL ACTIVATOR DEVR_DOSR"/>
    <property type="match status" value="1"/>
</dbReference>
<dbReference type="SMART" id="SM00421">
    <property type="entry name" value="HTH_LUXR"/>
    <property type="match status" value="1"/>
</dbReference>
<protein>
    <submittedName>
        <fullName evidence="5">Helix-turn-helix transcriptional regulator</fullName>
    </submittedName>
</protein>
<evidence type="ECO:0000256" key="1">
    <source>
        <dbReference type="ARBA" id="ARBA00023015"/>
    </source>
</evidence>
<dbReference type="PANTHER" id="PTHR44688:SF16">
    <property type="entry name" value="DNA-BINDING TRANSCRIPTIONAL ACTIVATOR DEVR_DOSR"/>
    <property type="match status" value="1"/>
</dbReference>
<dbReference type="InterPro" id="IPR000792">
    <property type="entry name" value="Tscrpt_reg_LuxR_C"/>
</dbReference>
<dbReference type="EMBL" id="CP093547">
    <property type="protein sequence ID" value="UNP31481.1"/>
    <property type="molecule type" value="Genomic_DNA"/>
</dbReference>
<gene>
    <name evidence="5" type="ORF">MOV92_09655</name>
</gene>
<evidence type="ECO:0000259" key="4">
    <source>
        <dbReference type="PROSITE" id="PS50043"/>
    </source>
</evidence>
<evidence type="ECO:0000256" key="3">
    <source>
        <dbReference type="ARBA" id="ARBA00023163"/>
    </source>
</evidence>